<accession>A0A7R8W9Z9</accession>
<gene>
    <name evidence="2" type="ORF">CTOB1V02_LOCUS3493</name>
</gene>
<feature type="region of interest" description="Disordered" evidence="1">
    <location>
        <begin position="1"/>
        <end position="103"/>
    </location>
</feature>
<organism evidence="2">
    <name type="scientific">Cyprideis torosa</name>
    <dbReference type="NCBI Taxonomy" id="163714"/>
    <lineage>
        <taxon>Eukaryota</taxon>
        <taxon>Metazoa</taxon>
        <taxon>Ecdysozoa</taxon>
        <taxon>Arthropoda</taxon>
        <taxon>Crustacea</taxon>
        <taxon>Oligostraca</taxon>
        <taxon>Ostracoda</taxon>
        <taxon>Podocopa</taxon>
        <taxon>Podocopida</taxon>
        <taxon>Cytherocopina</taxon>
        <taxon>Cytheroidea</taxon>
        <taxon>Cytherideidae</taxon>
        <taxon>Cyprideis</taxon>
    </lineage>
</organism>
<dbReference type="AlphaFoldDB" id="A0A7R8W9Z9"/>
<feature type="region of interest" description="Disordered" evidence="1">
    <location>
        <begin position="121"/>
        <end position="307"/>
    </location>
</feature>
<dbReference type="EMBL" id="OB660599">
    <property type="protein sequence ID" value="CAD7225555.1"/>
    <property type="molecule type" value="Genomic_DNA"/>
</dbReference>
<reference evidence="2" key="1">
    <citation type="submission" date="2020-11" db="EMBL/GenBank/DDBJ databases">
        <authorList>
            <person name="Tran Van P."/>
        </authorList>
    </citation>
    <scope>NUCLEOTIDE SEQUENCE</scope>
</reference>
<proteinExistence type="predicted"/>
<feature type="compositionally biased region" description="Polar residues" evidence="1">
    <location>
        <begin position="410"/>
        <end position="441"/>
    </location>
</feature>
<evidence type="ECO:0000313" key="2">
    <source>
        <dbReference type="EMBL" id="CAD7225555.1"/>
    </source>
</evidence>
<feature type="region of interest" description="Disordered" evidence="1">
    <location>
        <begin position="324"/>
        <end position="452"/>
    </location>
</feature>
<sequence length="623" mass="66514">MSSPSPSHPAETAMQDSPEERSRRAEPDGSSEPETKDDASSDLVTPTPSSGEVFSYENVTPTPMTTEVDSSQVFSAELSPDPVSPGTLPRDSVTTEDSETSPTAVALREALDSLSQLTLLSRPKINPFKPISLTPFNSPSMDDIPPHYRRHLFGQKSPQPIRSKKTGKPLPRPRPVSIPSLPAAAGEWLKSPSTPESEEPRYTSSPHPDTISGSDLQDSASSLCASSFSTSTPTSLAPPAAFAPSPLVPLPLDPVTPSRSAYNPGKTVPKYRGRSFTDEAPPAKPSPASSLAVAASPASSLVVASKSSQTSVKDIVFEVVPPPCSSEETVVQKPPERPTQLSFTSGTPVPTSTSPTKYSKRPYLTPPPESLLGLPLPAPPRLPTPATTHAPTLSELAPPTTNGLPRPLLPSTNKNVPRSRISWSSPETSQTQLSTPGSRTSWAGGVPHRLHAPETSLDDFKRLLSSAKQKQSPPERKLSAVEALKVKKPPPSHFPVGLESQDRGGNINGTLPLVHTHRPHVTRVNLRTRLASPKVQQLLNSTIPEEGEDTRSRPNSVIYANGNQYCTMVRAGGANDWYGQGLKSLLIHLPSDNDSCINNNVEKFDRTNNNSVAASPAPLETSL</sequence>
<feature type="compositionally biased region" description="Low complexity" evidence="1">
    <location>
        <begin position="342"/>
        <end position="357"/>
    </location>
</feature>
<feature type="compositionally biased region" description="Low complexity" evidence="1">
    <location>
        <begin position="286"/>
        <end position="307"/>
    </location>
</feature>
<feature type="compositionally biased region" description="Polar residues" evidence="1">
    <location>
        <begin position="202"/>
        <end position="213"/>
    </location>
</feature>
<feature type="compositionally biased region" description="Low complexity" evidence="1">
    <location>
        <begin position="214"/>
        <end position="245"/>
    </location>
</feature>
<feature type="compositionally biased region" description="Low complexity" evidence="1">
    <location>
        <begin position="384"/>
        <end position="393"/>
    </location>
</feature>
<feature type="compositionally biased region" description="Polar residues" evidence="1">
    <location>
        <begin position="42"/>
        <end position="74"/>
    </location>
</feature>
<evidence type="ECO:0000256" key="1">
    <source>
        <dbReference type="SAM" id="MobiDB-lite"/>
    </source>
</evidence>
<protein>
    <submittedName>
        <fullName evidence="2">Uncharacterized protein</fullName>
    </submittedName>
</protein>
<feature type="compositionally biased region" description="Basic and acidic residues" evidence="1">
    <location>
        <begin position="18"/>
        <end position="39"/>
    </location>
</feature>
<name>A0A7R8W9Z9_9CRUS</name>